<evidence type="ECO:0000313" key="5">
    <source>
        <dbReference type="Proteomes" id="UP000192132"/>
    </source>
</evidence>
<comment type="caution">
    <text evidence="4">The sequence shown here is derived from an EMBL/GenBank/DDBJ whole genome shotgun (WGS) entry which is preliminary data.</text>
</comment>
<dbReference type="Gene3D" id="1.10.238.10">
    <property type="entry name" value="EF-hand"/>
    <property type="match status" value="1"/>
</dbReference>
<evidence type="ECO:0000313" key="4">
    <source>
        <dbReference type="EMBL" id="ONG41003.1"/>
    </source>
</evidence>
<dbReference type="InterPro" id="IPR018247">
    <property type="entry name" value="EF_Hand_1_Ca_BS"/>
</dbReference>
<gene>
    <name evidence="4" type="ORF">BKE30_06105</name>
</gene>
<evidence type="ECO:0000256" key="2">
    <source>
        <dbReference type="SAM" id="SignalP"/>
    </source>
</evidence>
<feature type="region of interest" description="Disordered" evidence="1">
    <location>
        <begin position="24"/>
        <end position="50"/>
    </location>
</feature>
<keyword evidence="2" id="KW-0732">Signal</keyword>
<reference evidence="4 5" key="1">
    <citation type="submission" date="2016-10" db="EMBL/GenBank/DDBJ databases">
        <title>Draft Genome sequence of Alkanindiges sp. strain H1.</title>
        <authorList>
            <person name="Subhash Y."/>
            <person name="Lee S."/>
        </authorList>
    </citation>
    <scope>NUCLEOTIDE SEQUENCE [LARGE SCALE GENOMIC DNA]</scope>
    <source>
        <strain evidence="4 5">H1</strain>
    </source>
</reference>
<feature type="signal peptide" evidence="2">
    <location>
        <begin position="1"/>
        <end position="23"/>
    </location>
</feature>
<protein>
    <recommendedName>
        <fullName evidence="3">EF-hand domain-containing protein</fullName>
    </recommendedName>
</protein>
<dbReference type="OrthoDB" id="6089795at2"/>
<dbReference type="GO" id="GO:0005509">
    <property type="term" value="F:calcium ion binding"/>
    <property type="evidence" value="ECO:0007669"/>
    <property type="project" value="InterPro"/>
</dbReference>
<dbReference type="AlphaFoldDB" id="A0A1S8CWT1"/>
<name>A0A1S8CWT1_9GAMM</name>
<dbReference type="Proteomes" id="UP000192132">
    <property type="component" value="Unassembled WGS sequence"/>
</dbReference>
<feature type="chain" id="PRO_5012210478" description="EF-hand domain-containing protein" evidence="2">
    <location>
        <begin position="24"/>
        <end position="81"/>
    </location>
</feature>
<dbReference type="InterPro" id="IPR002048">
    <property type="entry name" value="EF_hand_dom"/>
</dbReference>
<keyword evidence="5" id="KW-1185">Reference proteome</keyword>
<accession>A0A1S8CWT1</accession>
<sequence>MKTLSKTLAVAIVSSGIAVSAFAATSTTQPANTDHSAKQTERKAKMQAQQVALFQQADSNKDGKLSSTEFAKFNELKKAAW</sequence>
<dbReference type="RefSeq" id="WP_076877730.1">
    <property type="nucleotide sequence ID" value="NZ_MLCN01000014.1"/>
</dbReference>
<feature type="compositionally biased region" description="Polar residues" evidence="1">
    <location>
        <begin position="24"/>
        <end position="34"/>
    </location>
</feature>
<dbReference type="PROSITE" id="PS00018">
    <property type="entry name" value="EF_HAND_1"/>
    <property type="match status" value="1"/>
</dbReference>
<feature type="domain" description="EF-hand" evidence="3">
    <location>
        <begin position="45"/>
        <end position="80"/>
    </location>
</feature>
<feature type="compositionally biased region" description="Basic and acidic residues" evidence="1">
    <location>
        <begin position="35"/>
        <end position="44"/>
    </location>
</feature>
<dbReference type="SUPFAM" id="SSF47473">
    <property type="entry name" value="EF-hand"/>
    <property type="match status" value="1"/>
</dbReference>
<dbReference type="PROSITE" id="PS50222">
    <property type="entry name" value="EF_HAND_2"/>
    <property type="match status" value="1"/>
</dbReference>
<proteinExistence type="predicted"/>
<dbReference type="Pfam" id="PF13202">
    <property type="entry name" value="EF-hand_5"/>
    <property type="match status" value="1"/>
</dbReference>
<organism evidence="4 5">
    <name type="scientific">Alkanindiges hydrocarboniclasticus</name>
    <dbReference type="NCBI Taxonomy" id="1907941"/>
    <lineage>
        <taxon>Bacteria</taxon>
        <taxon>Pseudomonadati</taxon>
        <taxon>Pseudomonadota</taxon>
        <taxon>Gammaproteobacteria</taxon>
        <taxon>Moraxellales</taxon>
        <taxon>Moraxellaceae</taxon>
        <taxon>Alkanindiges</taxon>
    </lineage>
</organism>
<dbReference type="InterPro" id="IPR011992">
    <property type="entry name" value="EF-hand-dom_pair"/>
</dbReference>
<evidence type="ECO:0000256" key="1">
    <source>
        <dbReference type="SAM" id="MobiDB-lite"/>
    </source>
</evidence>
<evidence type="ECO:0000259" key="3">
    <source>
        <dbReference type="PROSITE" id="PS50222"/>
    </source>
</evidence>
<dbReference type="EMBL" id="MLCN01000014">
    <property type="protein sequence ID" value="ONG41003.1"/>
    <property type="molecule type" value="Genomic_DNA"/>
</dbReference>